<dbReference type="AlphaFoldDB" id="A0AAQ3NMS0"/>
<dbReference type="SUPFAM" id="SSF47895">
    <property type="entry name" value="Transducin (alpha subunit), insertion domain"/>
    <property type="match status" value="1"/>
</dbReference>
<evidence type="ECO:0000256" key="5">
    <source>
        <dbReference type="ARBA" id="ARBA00022833"/>
    </source>
</evidence>
<evidence type="ECO:0008006" key="15">
    <source>
        <dbReference type="Google" id="ProtNLM"/>
    </source>
</evidence>
<dbReference type="PROSITE" id="PS51882">
    <property type="entry name" value="G_ALPHA"/>
    <property type="match status" value="1"/>
</dbReference>
<proteinExistence type="inferred from homology"/>
<keyword evidence="2 11" id="KW-0479">Metal-binding</keyword>
<evidence type="ECO:0000256" key="4">
    <source>
        <dbReference type="ARBA" id="ARBA00022771"/>
    </source>
</evidence>
<dbReference type="SMART" id="SM00275">
    <property type="entry name" value="G_alpha"/>
    <property type="match status" value="1"/>
</dbReference>
<evidence type="ECO:0000313" key="14">
    <source>
        <dbReference type="Proteomes" id="UP001374535"/>
    </source>
</evidence>
<keyword evidence="14" id="KW-1185">Reference proteome</keyword>
<dbReference type="GO" id="GO:0005634">
    <property type="term" value="C:nucleus"/>
    <property type="evidence" value="ECO:0007669"/>
    <property type="project" value="UniProtKB-SubCell"/>
</dbReference>
<dbReference type="EMBL" id="CP144696">
    <property type="protein sequence ID" value="WVZ11800.1"/>
    <property type="molecule type" value="Genomic_DNA"/>
</dbReference>
<organism evidence="13 14">
    <name type="scientific">Vigna mungo</name>
    <name type="common">Black gram</name>
    <name type="synonym">Phaseolus mungo</name>
    <dbReference type="NCBI Taxonomy" id="3915"/>
    <lineage>
        <taxon>Eukaryota</taxon>
        <taxon>Viridiplantae</taxon>
        <taxon>Streptophyta</taxon>
        <taxon>Embryophyta</taxon>
        <taxon>Tracheophyta</taxon>
        <taxon>Spermatophyta</taxon>
        <taxon>Magnoliopsida</taxon>
        <taxon>eudicotyledons</taxon>
        <taxon>Gunneridae</taxon>
        <taxon>Pentapetalae</taxon>
        <taxon>rosids</taxon>
        <taxon>fabids</taxon>
        <taxon>Fabales</taxon>
        <taxon>Fabaceae</taxon>
        <taxon>Papilionoideae</taxon>
        <taxon>50 kb inversion clade</taxon>
        <taxon>NPAAA clade</taxon>
        <taxon>indigoferoid/millettioid clade</taxon>
        <taxon>Phaseoleae</taxon>
        <taxon>Vigna</taxon>
    </lineage>
</organism>
<evidence type="ECO:0000256" key="8">
    <source>
        <dbReference type="ARBA" id="ARBA00023224"/>
    </source>
</evidence>
<dbReference type="FunFam" id="1.10.400.10:FF:000005">
    <property type="entry name" value="Extra-large guanine nucleotide-binding protein 3"/>
    <property type="match status" value="1"/>
</dbReference>
<comment type="similarity">
    <text evidence="10">Belongs to the G-alpha family. XLG subfamily.</text>
</comment>
<dbReference type="InterPro" id="IPR001019">
    <property type="entry name" value="Gprotein_alpha_su"/>
</dbReference>
<dbReference type="PANTHER" id="PTHR36486:SF4">
    <property type="entry name" value="PH DOMAIN-CONTAINING PROTEIN"/>
    <property type="match status" value="1"/>
</dbReference>
<keyword evidence="5" id="KW-0862">Zinc</keyword>
<keyword evidence="7" id="KW-0342">GTP-binding</keyword>
<accession>A0AAQ3NMS0</accession>
<dbReference type="GO" id="GO:0031683">
    <property type="term" value="F:G-protein beta/gamma-subunit complex binding"/>
    <property type="evidence" value="ECO:0007669"/>
    <property type="project" value="InterPro"/>
</dbReference>
<comment type="subcellular location">
    <subcellularLocation>
        <location evidence="1">Nucleus</location>
    </subcellularLocation>
</comment>
<evidence type="ECO:0000256" key="7">
    <source>
        <dbReference type="ARBA" id="ARBA00023134"/>
    </source>
</evidence>
<keyword evidence="6" id="KW-0106">Calcium</keyword>
<keyword evidence="8" id="KW-0807">Transducer</keyword>
<keyword evidence="9" id="KW-0539">Nucleus</keyword>
<protein>
    <recommendedName>
        <fullName evidence="15">Extra-large guanine nucleotide-binding protein 1-like</fullName>
    </recommendedName>
</protein>
<dbReference type="InterPro" id="IPR011025">
    <property type="entry name" value="GproteinA_insert"/>
</dbReference>
<dbReference type="PANTHER" id="PTHR36486">
    <property type="entry name" value="OS01G0977800 PROTEIN"/>
    <property type="match status" value="1"/>
</dbReference>
<dbReference type="GO" id="GO:0007186">
    <property type="term" value="P:G protein-coupled receptor signaling pathway"/>
    <property type="evidence" value="ECO:0007669"/>
    <property type="project" value="InterPro"/>
</dbReference>
<gene>
    <name evidence="13" type="ORF">V8G54_016330</name>
</gene>
<evidence type="ECO:0000256" key="9">
    <source>
        <dbReference type="ARBA" id="ARBA00023242"/>
    </source>
</evidence>
<dbReference type="Gene3D" id="1.10.400.10">
    <property type="entry name" value="GI Alpha 1, domain 2-like"/>
    <property type="match status" value="1"/>
</dbReference>
<evidence type="ECO:0000313" key="13">
    <source>
        <dbReference type="EMBL" id="WVZ11800.1"/>
    </source>
</evidence>
<dbReference type="GO" id="GO:0008270">
    <property type="term" value="F:zinc ion binding"/>
    <property type="evidence" value="ECO:0007669"/>
    <property type="project" value="UniProtKB-KW"/>
</dbReference>
<evidence type="ECO:0000256" key="1">
    <source>
        <dbReference type="ARBA" id="ARBA00004123"/>
    </source>
</evidence>
<dbReference type="SUPFAM" id="SSF57903">
    <property type="entry name" value="FYVE/PHD zinc finger"/>
    <property type="match status" value="1"/>
</dbReference>
<dbReference type="InterPro" id="IPR011011">
    <property type="entry name" value="Znf_FYVE_PHD"/>
</dbReference>
<dbReference type="Gene3D" id="3.40.50.300">
    <property type="entry name" value="P-loop containing nucleotide triphosphate hydrolases"/>
    <property type="match status" value="1"/>
</dbReference>
<dbReference type="InterPro" id="IPR053057">
    <property type="entry name" value="XLG_GTP-binding"/>
</dbReference>
<keyword evidence="11" id="KW-0460">Magnesium</keyword>
<keyword evidence="3" id="KW-0547">Nucleotide-binding</keyword>
<dbReference type="FunFam" id="3.40.50.300:FF:000692">
    <property type="entry name" value="Guanine nucleotide-binding protein subunit alpha"/>
    <property type="match status" value="1"/>
</dbReference>
<dbReference type="Pfam" id="PF00503">
    <property type="entry name" value="G-alpha"/>
    <property type="match status" value="1"/>
</dbReference>
<sequence length="929" mass="103589">MASLLRKLRPSSVPVAAVKTEDSISSSYEYSIAMLYNGPPLCYSIPEIPAFKIDQIPVATIAPLSHDDLSVPVIQPLSKSLNKRKQNPCSADSAVPPNLDSRATDSSPILSGTDGDDMYESLETLKVPCARDGAILNTTLDTTESGPASGSVSGSGSTSLFASSDGICSLGEEEQATSPKHVKRVSAVTFCDPESNYMMESDSDDFSDSQVESVPVMERAVRPGKKGSCYKCLKGNRFTPKEVCIVCSAKYCRSCVVRAMGSMPQGRKCVTCIGYRIDERKRRKLGKSSRMMKQLLSELIVAEVMDNEKSCEENQIPPELVFVNSQPLDREQLLLLLNCRNPPKHLKPGSYWYDKASGFWGKIHEEAHGNKPNRGYKRFCGDTSRISLLCLKKCASNSRMPFNEGQPPSEVISPQLVVGGRLDKYASNGDTNVIINDRLITKKELWVLQLAGVPCEGTPNFWVNADGSYREEGQRNDRGCIWEKRRARLACAILSLPVPSKSVTLSCEGEMPNKDSLPRKILHKFLLVGSVNSGACTIFKQAKLLYNVPFSENELENIKLVIQSNLFTYLGILLEGRANFETEFLLENRRERPVAESTSSAENISSDDVETTPYSIGPRLKAFSDWLLKYMVSGNLDAIFPAAIREYGPLVEGVWKDKAIQATYDRRNELEMLPRSANYFLDRAVEISKTDYKPSDMDILYAEGISLPKSLTSMEFSFPKLSSEDSLHADYQHDSSLRLHPKSLGPKCKWLEMFEDTDVVIFSVALSDYDEYITDSEGVSTNKMMAAKALLENIIAHPAFHNKKFLLVLTKFDLLEEKIEDVPLSKCEWFSDFKPFISPNMKKGCSNGNNPLLAQSAFQYIAVKFKRLFHSLTHRILFVSLVNGLEPDTVDEALRNGREVMEWEKWDPSIVTDPKSEITSTSIEDPSYT</sequence>
<feature type="region of interest" description="Disordered" evidence="12">
    <location>
        <begin position="82"/>
        <end position="116"/>
    </location>
</feature>
<evidence type="ECO:0000256" key="6">
    <source>
        <dbReference type="ARBA" id="ARBA00022837"/>
    </source>
</evidence>
<dbReference type="GO" id="GO:0003924">
    <property type="term" value="F:GTPase activity"/>
    <property type="evidence" value="ECO:0007669"/>
    <property type="project" value="InterPro"/>
</dbReference>
<dbReference type="GO" id="GO:0005525">
    <property type="term" value="F:GTP binding"/>
    <property type="evidence" value="ECO:0007669"/>
    <property type="project" value="UniProtKB-KW"/>
</dbReference>
<feature type="binding site" evidence="11">
    <location>
        <position position="706"/>
    </location>
    <ligand>
        <name>Mg(2+)</name>
        <dbReference type="ChEBI" id="CHEBI:18420"/>
    </ligand>
</feature>
<evidence type="ECO:0000256" key="12">
    <source>
        <dbReference type="SAM" id="MobiDB-lite"/>
    </source>
</evidence>
<reference evidence="13 14" key="1">
    <citation type="journal article" date="2023" name="Life. Sci Alliance">
        <title>Evolutionary insights into 3D genome organization and epigenetic landscape of Vigna mungo.</title>
        <authorList>
            <person name="Junaid A."/>
            <person name="Singh B."/>
            <person name="Bhatia S."/>
        </authorList>
    </citation>
    <scope>NUCLEOTIDE SEQUENCE [LARGE SCALE GENOMIC DNA]</scope>
    <source>
        <strain evidence="13">Urdbean</strain>
    </source>
</reference>
<evidence type="ECO:0000256" key="10">
    <source>
        <dbReference type="ARBA" id="ARBA00060880"/>
    </source>
</evidence>
<dbReference type="InterPro" id="IPR027417">
    <property type="entry name" value="P-loop_NTPase"/>
</dbReference>
<dbReference type="CDD" id="cd00066">
    <property type="entry name" value="G-alpha"/>
    <property type="match status" value="1"/>
</dbReference>
<keyword evidence="4" id="KW-0863">Zinc-finger</keyword>
<evidence type="ECO:0000256" key="3">
    <source>
        <dbReference type="ARBA" id="ARBA00022741"/>
    </source>
</evidence>
<evidence type="ECO:0000256" key="11">
    <source>
        <dbReference type="PIRSR" id="PIRSR601019-2"/>
    </source>
</evidence>
<evidence type="ECO:0000256" key="2">
    <source>
        <dbReference type="ARBA" id="ARBA00022723"/>
    </source>
</evidence>
<dbReference type="SUPFAM" id="SSF52540">
    <property type="entry name" value="P-loop containing nucleoside triphosphate hydrolases"/>
    <property type="match status" value="1"/>
</dbReference>
<dbReference type="Proteomes" id="UP001374535">
    <property type="component" value="Chromosome 5"/>
</dbReference>
<dbReference type="PRINTS" id="PR00318">
    <property type="entry name" value="GPROTEINA"/>
</dbReference>
<name>A0AAQ3NMS0_VIGMU</name>